<proteinExistence type="predicted"/>
<dbReference type="InterPro" id="IPR045397">
    <property type="entry name" value="TumE-like"/>
</dbReference>
<evidence type="ECO:0000313" key="2">
    <source>
        <dbReference type="EMBL" id="MFC3958957.1"/>
    </source>
</evidence>
<evidence type="ECO:0000256" key="1">
    <source>
        <dbReference type="SAM" id="MobiDB-lite"/>
    </source>
</evidence>
<dbReference type="Pfam" id="PF20126">
    <property type="entry name" value="TumE"/>
    <property type="match status" value="1"/>
</dbReference>
<feature type="region of interest" description="Disordered" evidence="1">
    <location>
        <begin position="89"/>
        <end position="117"/>
    </location>
</feature>
<keyword evidence="3" id="KW-1185">Reference proteome</keyword>
<evidence type="ECO:0000313" key="3">
    <source>
        <dbReference type="Proteomes" id="UP001595846"/>
    </source>
</evidence>
<sequence>MAPPTGDGASPAPIDRPILESLQTHLQATAQVAEAVVSDASGHLELHVTLSASYYPASVTEATLSVRWDTNDDFSVHYRESHEDRTWDCRWDRHPNSHNSRDHFHPPPGASTPGDDASWPVDYRDVLRFVLGDVETRLTELWNE</sequence>
<dbReference type="EMBL" id="JBHSAQ010000010">
    <property type="protein sequence ID" value="MFC3958957.1"/>
    <property type="molecule type" value="Genomic_DNA"/>
</dbReference>
<accession>A0ABD5NPG8</accession>
<dbReference type="Proteomes" id="UP001595846">
    <property type="component" value="Unassembled WGS sequence"/>
</dbReference>
<comment type="caution">
    <text evidence="2">The sequence shown here is derived from an EMBL/GenBank/DDBJ whole genome shotgun (WGS) entry which is preliminary data.</text>
</comment>
<dbReference type="GeneID" id="73902776"/>
<gene>
    <name evidence="2" type="ORF">ACFOUR_11345</name>
</gene>
<protein>
    <submittedName>
        <fullName evidence="2">Uncharacterized protein</fullName>
    </submittedName>
</protein>
<name>A0ABD5NPG8_9EURY</name>
<reference evidence="2 3" key="1">
    <citation type="journal article" date="2019" name="Int. J. Syst. Evol. Microbiol.">
        <title>The Global Catalogue of Microorganisms (GCM) 10K type strain sequencing project: providing services to taxonomists for standard genome sequencing and annotation.</title>
        <authorList>
            <consortium name="The Broad Institute Genomics Platform"/>
            <consortium name="The Broad Institute Genome Sequencing Center for Infectious Disease"/>
            <person name="Wu L."/>
            <person name="Ma J."/>
        </authorList>
    </citation>
    <scope>NUCLEOTIDE SEQUENCE [LARGE SCALE GENOMIC DNA]</scope>
    <source>
        <strain evidence="2 3">IBRC-M 10256</strain>
    </source>
</reference>
<organism evidence="2 3">
    <name type="scientific">Halovivax cerinus</name>
    <dbReference type="NCBI Taxonomy" id="1487865"/>
    <lineage>
        <taxon>Archaea</taxon>
        <taxon>Methanobacteriati</taxon>
        <taxon>Methanobacteriota</taxon>
        <taxon>Stenosarchaea group</taxon>
        <taxon>Halobacteria</taxon>
        <taxon>Halobacteriales</taxon>
        <taxon>Natrialbaceae</taxon>
        <taxon>Halovivax</taxon>
    </lineage>
</organism>
<feature type="compositionally biased region" description="Basic and acidic residues" evidence="1">
    <location>
        <begin position="89"/>
        <end position="105"/>
    </location>
</feature>
<dbReference type="RefSeq" id="WP_256533645.1">
    <property type="nucleotide sequence ID" value="NZ_CP101824.1"/>
</dbReference>
<dbReference type="AlphaFoldDB" id="A0ABD5NPG8"/>